<dbReference type="Proteomes" id="UP000063699">
    <property type="component" value="Chromosome"/>
</dbReference>
<dbReference type="Pfam" id="PF03235">
    <property type="entry name" value="GmrSD_N"/>
    <property type="match status" value="1"/>
</dbReference>
<dbReference type="KEGG" id="kphy:AOZ06_34890"/>
<protein>
    <recommendedName>
        <fullName evidence="1">GmrSD restriction endonucleases N-terminal domain-containing protein</fullName>
    </recommendedName>
</protein>
<evidence type="ECO:0000313" key="2">
    <source>
        <dbReference type="EMBL" id="ALG11368.1"/>
    </source>
</evidence>
<organism evidence="2 3">
    <name type="scientific">Kibdelosporangium phytohabitans</name>
    <dbReference type="NCBI Taxonomy" id="860235"/>
    <lineage>
        <taxon>Bacteria</taxon>
        <taxon>Bacillati</taxon>
        <taxon>Actinomycetota</taxon>
        <taxon>Actinomycetes</taxon>
        <taxon>Pseudonocardiales</taxon>
        <taxon>Pseudonocardiaceae</taxon>
        <taxon>Kibdelosporangium</taxon>
    </lineage>
</organism>
<sequence>MLTLNQVARSGRMRTTLERGTGMAMTLDSPLSTTTIDVESLVSMAWRGSIRVPNFQRDFRWNWEDVRRLFDSIVRGYPIGSLLLWVRKAGAQKVRLGGLDIEAAEGDALWVVDGQQRITSLANALHPDGSRDQRFALAYDLRAQEFVKVPKVEDPLVIPLPVLFDLQKIIRWFTDHGGVSDFLEKASSITRKLRQFEVPAYQVRQADPGVLQDIFDRMNNYGKRLSRAEIFSALTAEEGEEGQLTIDLVAEHIAADLNFGVIDGNTILQGVLARRGPDVKRDIRDEFSLPDDEGKDAAYKAGEQAVRRAVEFLQNEAFVPHFSMLAYRYLLAPLARIFAHHPDPDPRNRRLLRRWYWRAAVAGPQQFKAGTGDAARMLCSRVRDNDLTGSVQDLLELVDQTNPILPDLTSFATNQAATKIVLCSWWSAGPRNPDTWDPYEISDLATCLVDRPTARDAVRYLAPNMAVTKSQRSWAANRVLMPVLEVDADEATMEITSQIDRGNPEWQAVLDSHAITDEIVDLLDQGSYLTALEKRHELLRERLRHFLGTMCEWGFENTPPLAQLVLDDESDYADS</sequence>
<keyword evidence="3" id="KW-1185">Reference proteome</keyword>
<proteinExistence type="predicted"/>
<feature type="domain" description="GmrSD restriction endonucleases N-terminal" evidence="1">
    <location>
        <begin position="39"/>
        <end position="234"/>
    </location>
</feature>
<dbReference type="AlphaFoldDB" id="A0A0N9I8Y0"/>
<dbReference type="InterPro" id="IPR004919">
    <property type="entry name" value="GmrSD_N"/>
</dbReference>
<evidence type="ECO:0000259" key="1">
    <source>
        <dbReference type="Pfam" id="PF03235"/>
    </source>
</evidence>
<dbReference type="PANTHER" id="PTHR37292:SF2">
    <property type="entry name" value="DUF262 DOMAIN-CONTAINING PROTEIN"/>
    <property type="match status" value="1"/>
</dbReference>
<dbReference type="PANTHER" id="PTHR37292">
    <property type="entry name" value="VNG6097C"/>
    <property type="match status" value="1"/>
</dbReference>
<evidence type="ECO:0000313" key="3">
    <source>
        <dbReference type="Proteomes" id="UP000063699"/>
    </source>
</evidence>
<gene>
    <name evidence="2" type="ORF">AOZ06_34890</name>
</gene>
<accession>A0A0N9I8Y0</accession>
<name>A0A0N9I8Y0_9PSEU</name>
<reference evidence="2 3" key="1">
    <citation type="submission" date="2015-07" db="EMBL/GenBank/DDBJ databases">
        <title>Genome sequencing of Kibdelosporangium phytohabitans.</title>
        <authorList>
            <person name="Qin S."/>
            <person name="Xing K."/>
        </authorList>
    </citation>
    <scope>NUCLEOTIDE SEQUENCE [LARGE SCALE GENOMIC DNA]</scope>
    <source>
        <strain evidence="2 3">KLBMP1111</strain>
    </source>
</reference>
<dbReference type="EMBL" id="CP012752">
    <property type="protein sequence ID" value="ALG11368.1"/>
    <property type="molecule type" value="Genomic_DNA"/>
</dbReference>
<dbReference type="OrthoDB" id="9787127at2"/>
<dbReference type="STRING" id="860235.AOZ06_34890"/>